<protein>
    <submittedName>
        <fullName evidence="1">Uncharacterized protein</fullName>
    </submittedName>
</protein>
<reference evidence="1" key="1">
    <citation type="journal article" date="2015" name="Nature">
        <title>Complex archaea that bridge the gap between prokaryotes and eukaryotes.</title>
        <authorList>
            <person name="Spang A."/>
            <person name="Saw J.H."/>
            <person name="Jorgensen S.L."/>
            <person name="Zaremba-Niedzwiedzka K."/>
            <person name="Martijn J."/>
            <person name="Lind A.E."/>
            <person name="van Eijk R."/>
            <person name="Schleper C."/>
            <person name="Guy L."/>
            <person name="Ettema T.J."/>
        </authorList>
    </citation>
    <scope>NUCLEOTIDE SEQUENCE</scope>
</reference>
<dbReference type="AlphaFoldDB" id="A0A0F9QHL0"/>
<comment type="caution">
    <text evidence="1">The sequence shown here is derived from an EMBL/GenBank/DDBJ whole genome shotgun (WGS) entry which is preliminary data.</text>
</comment>
<organism evidence="1">
    <name type="scientific">marine sediment metagenome</name>
    <dbReference type="NCBI Taxonomy" id="412755"/>
    <lineage>
        <taxon>unclassified sequences</taxon>
        <taxon>metagenomes</taxon>
        <taxon>ecological metagenomes</taxon>
    </lineage>
</organism>
<sequence length="162" mass="16842">MGLQNTILVKGNNPVDEAIASGVVTPGNLIERISTGAVRRHATAGGNVAALVAKEDDLQGNGITDNYADEERVFFYAPQPGDVLNMLLKNGETAVIGSFLESDGAGKLQVHVPDQADVGLDSASDTTTLYSAQIKFQAIEAVDMSGSSGADPNDGRILVEVV</sequence>
<gene>
    <name evidence="1" type="ORF">LCGC14_0717540</name>
</gene>
<proteinExistence type="predicted"/>
<name>A0A0F9QHL0_9ZZZZ</name>
<dbReference type="EMBL" id="LAZR01001611">
    <property type="protein sequence ID" value="KKN41994.1"/>
    <property type="molecule type" value="Genomic_DNA"/>
</dbReference>
<accession>A0A0F9QHL0</accession>
<evidence type="ECO:0000313" key="1">
    <source>
        <dbReference type="EMBL" id="KKN41994.1"/>
    </source>
</evidence>